<organism evidence="1 2">
    <name type="scientific">Dictyostelium purpureum</name>
    <name type="common">Slime mold</name>
    <dbReference type="NCBI Taxonomy" id="5786"/>
    <lineage>
        <taxon>Eukaryota</taxon>
        <taxon>Amoebozoa</taxon>
        <taxon>Evosea</taxon>
        <taxon>Eumycetozoa</taxon>
        <taxon>Dictyostelia</taxon>
        <taxon>Dictyosteliales</taxon>
        <taxon>Dictyosteliaceae</taxon>
        <taxon>Dictyostelium</taxon>
    </lineage>
</organism>
<gene>
    <name evidence="1" type="ORF">DICPUDRAFT_160248</name>
</gene>
<keyword evidence="2" id="KW-1185">Reference proteome</keyword>
<dbReference type="Proteomes" id="UP000001064">
    <property type="component" value="Unassembled WGS sequence"/>
</dbReference>
<evidence type="ECO:0000313" key="2">
    <source>
        <dbReference type="Proteomes" id="UP000001064"/>
    </source>
</evidence>
<dbReference type="RefSeq" id="XP_003295094.1">
    <property type="nucleotide sequence ID" value="XM_003295046.1"/>
</dbReference>
<dbReference type="EMBL" id="GL871657">
    <property type="protein sequence ID" value="EGC28381.1"/>
    <property type="molecule type" value="Genomic_DNA"/>
</dbReference>
<dbReference type="AlphaFoldDB" id="F1A600"/>
<evidence type="ECO:0000313" key="1">
    <source>
        <dbReference type="EMBL" id="EGC28381.1"/>
    </source>
</evidence>
<dbReference type="VEuPathDB" id="AmoebaDB:DICPUDRAFT_160248"/>
<dbReference type="InParanoid" id="F1A600"/>
<proteinExistence type="predicted"/>
<name>F1A600_DICPU</name>
<dbReference type="KEGG" id="dpp:DICPUDRAFT_160248"/>
<sequence>MGKDYDLFMEYWERKEIDKIIEKMNQELKKLMDGCQGPNVFQQQQLDCDPSQKPQDQKILSGEDVHLFISSEKKESQIDVVQKDKNGDLSLENNKIEDT</sequence>
<accession>F1A600</accession>
<protein>
    <submittedName>
        <fullName evidence="1">Uncharacterized protein</fullName>
    </submittedName>
</protein>
<reference evidence="2" key="1">
    <citation type="journal article" date="2011" name="Genome Biol.">
        <title>Comparative genomics of the social amoebae Dictyostelium discoideum and Dictyostelium purpureum.</title>
        <authorList>
            <consortium name="US DOE Joint Genome Institute (JGI-PGF)"/>
            <person name="Sucgang R."/>
            <person name="Kuo A."/>
            <person name="Tian X."/>
            <person name="Salerno W."/>
            <person name="Parikh A."/>
            <person name="Feasley C.L."/>
            <person name="Dalin E."/>
            <person name="Tu H."/>
            <person name="Huang E."/>
            <person name="Barry K."/>
            <person name="Lindquist E."/>
            <person name="Shapiro H."/>
            <person name="Bruce D."/>
            <person name="Schmutz J."/>
            <person name="Salamov A."/>
            <person name="Fey P."/>
            <person name="Gaudet P."/>
            <person name="Anjard C."/>
            <person name="Babu M.M."/>
            <person name="Basu S."/>
            <person name="Bushmanova Y."/>
            <person name="van der Wel H."/>
            <person name="Katoh-Kurasawa M."/>
            <person name="Dinh C."/>
            <person name="Coutinho P.M."/>
            <person name="Saito T."/>
            <person name="Elias M."/>
            <person name="Schaap P."/>
            <person name="Kay R.R."/>
            <person name="Henrissat B."/>
            <person name="Eichinger L."/>
            <person name="Rivero F."/>
            <person name="Putnam N.H."/>
            <person name="West C.M."/>
            <person name="Loomis W.F."/>
            <person name="Chisholm R.L."/>
            <person name="Shaulsky G."/>
            <person name="Strassmann J.E."/>
            <person name="Queller D.C."/>
            <person name="Kuspa A."/>
            <person name="Grigoriev I.V."/>
        </authorList>
    </citation>
    <scope>NUCLEOTIDE SEQUENCE [LARGE SCALE GENOMIC DNA]</scope>
    <source>
        <strain evidence="2">QSDP1</strain>
    </source>
</reference>
<dbReference type="GeneID" id="10511047"/>